<reference evidence="1 2" key="1">
    <citation type="submission" date="2017-09" db="EMBL/GenBank/DDBJ databases">
        <title>Comparative genomics of rhizobia isolated from Phaseolus vulgaris in China.</title>
        <authorList>
            <person name="Tong W."/>
        </authorList>
    </citation>
    <scope>NUCLEOTIDE SEQUENCE [LARGE SCALE GENOMIC DNA]</scope>
    <source>
        <strain evidence="1 2">PCH1</strain>
    </source>
</reference>
<protein>
    <submittedName>
        <fullName evidence="1">Glutamine synthetase</fullName>
    </submittedName>
</protein>
<dbReference type="AlphaFoldDB" id="A0A2A6M455"/>
<dbReference type="InterPro" id="IPR021232">
    <property type="entry name" value="DUF2735"/>
</dbReference>
<dbReference type="EMBL" id="NWTC01000002">
    <property type="protein sequence ID" value="PDT49643.1"/>
    <property type="molecule type" value="Genomic_DNA"/>
</dbReference>
<name>A0A2A6M455_RHIFR</name>
<organism evidence="1 2">
    <name type="scientific">Rhizobium fredii</name>
    <name type="common">Sinorhizobium fredii</name>
    <dbReference type="NCBI Taxonomy" id="380"/>
    <lineage>
        <taxon>Bacteria</taxon>
        <taxon>Pseudomonadati</taxon>
        <taxon>Pseudomonadota</taxon>
        <taxon>Alphaproteobacteria</taxon>
        <taxon>Hyphomicrobiales</taxon>
        <taxon>Rhizobiaceae</taxon>
        <taxon>Sinorhizobium/Ensifer group</taxon>
        <taxon>Sinorhizobium</taxon>
    </lineage>
</organism>
<evidence type="ECO:0000313" key="2">
    <source>
        <dbReference type="Proteomes" id="UP000220353"/>
    </source>
</evidence>
<accession>A0A2A6M455</accession>
<evidence type="ECO:0000313" key="1">
    <source>
        <dbReference type="EMBL" id="PDT49643.1"/>
    </source>
</evidence>
<sequence length="85" mass="9425">MMCNFCCGVLSFSTGLTGDQSMATSFHGKTATIYQFPTHISRKAEERRSEAQWKANLASSDVCAAAIDGCWYHEEAVREETSTKH</sequence>
<dbReference type="Proteomes" id="UP000220353">
    <property type="component" value="Unassembled WGS sequence"/>
</dbReference>
<comment type="caution">
    <text evidence="1">The sequence shown here is derived from an EMBL/GenBank/DDBJ whole genome shotgun (WGS) entry which is preliminary data.</text>
</comment>
<gene>
    <name evidence="1" type="ORF">CO661_02965</name>
</gene>
<proteinExistence type="predicted"/>
<dbReference type="Pfam" id="PF10931">
    <property type="entry name" value="DUF2735"/>
    <property type="match status" value="1"/>
</dbReference>